<evidence type="ECO:0008006" key="4">
    <source>
        <dbReference type="Google" id="ProtNLM"/>
    </source>
</evidence>
<organism evidence="2 3">
    <name type="scientific">Fulvimarina manganoxydans</name>
    <dbReference type="NCBI Taxonomy" id="937218"/>
    <lineage>
        <taxon>Bacteria</taxon>
        <taxon>Pseudomonadati</taxon>
        <taxon>Pseudomonadota</taxon>
        <taxon>Alphaproteobacteria</taxon>
        <taxon>Hyphomicrobiales</taxon>
        <taxon>Aurantimonadaceae</taxon>
        <taxon>Fulvimarina</taxon>
    </lineage>
</organism>
<dbReference type="RefSeq" id="WP_170923128.1">
    <property type="nucleotide sequence ID" value="NZ_FWXR01000001.1"/>
</dbReference>
<name>A0A1W1YI20_9HYPH</name>
<feature type="compositionally biased region" description="Polar residues" evidence="1">
    <location>
        <begin position="56"/>
        <end position="68"/>
    </location>
</feature>
<evidence type="ECO:0000256" key="1">
    <source>
        <dbReference type="SAM" id="MobiDB-lite"/>
    </source>
</evidence>
<evidence type="ECO:0000313" key="2">
    <source>
        <dbReference type="EMBL" id="SMC35825.1"/>
    </source>
</evidence>
<dbReference type="STRING" id="937218.SAMN06297251_101330"/>
<keyword evidence="3" id="KW-1185">Reference proteome</keyword>
<dbReference type="Proteomes" id="UP000192656">
    <property type="component" value="Unassembled WGS sequence"/>
</dbReference>
<sequence>MAEIVNLRQARKRRDRQVREAEADANRARHGQSKPEKTRRAKEQAIAEARLDGHQRNGTQVPPSDNSS</sequence>
<feature type="region of interest" description="Disordered" evidence="1">
    <location>
        <begin position="1"/>
        <end position="68"/>
    </location>
</feature>
<dbReference type="InterPro" id="IPR025227">
    <property type="entry name" value="DUF4169"/>
</dbReference>
<evidence type="ECO:0000313" key="3">
    <source>
        <dbReference type="Proteomes" id="UP000192656"/>
    </source>
</evidence>
<reference evidence="2 3" key="1">
    <citation type="submission" date="2017-04" db="EMBL/GenBank/DDBJ databases">
        <authorList>
            <person name="Afonso C.L."/>
            <person name="Miller P.J."/>
            <person name="Scott M.A."/>
            <person name="Spackman E."/>
            <person name="Goraichik I."/>
            <person name="Dimitrov K.M."/>
            <person name="Suarez D.L."/>
            <person name="Swayne D.E."/>
        </authorList>
    </citation>
    <scope>NUCLEOTIDE SEQUENCE [LARGE SCALE GENOMIC DNA]</scope>
    <source>
        <strain evidence="2 3">CGMCC 1.10972</strain>
    </source>
</reference>
<dbReference type="Pfam" id="PF13770">
    <property type="entry name" value="DUF4169"/>
    <property type="match status" value="1"/>
</dbReference>
<proteinExistence type="predicted"/>
<feature type="compositionally biased region" description="Basic and acidic residues" evidence="1">
    <location>
        <begin position="17"/>
        <end position="55"/>
    </location>
</feature>
<dbReference type="AlphaFoldDB" id="A0A1W1YI20"/>
<accession>A0A1W1YI20</accession>
<protein>
    <recommendedName>
        <fullName evidence="4">DUF4169 family protein</fullName>
    </recommendedName>
</protein>
<dbReference type="EMBL" id="FWXR01000001">
    <property type="protein sequence ID" value="SMC35825.1"/>
    <property type="molecule type" value="Genomic_DNA"/>
</dbReference>
<gene>
    <name evidence="2" type="ORF">SAMN06297251_101330</name>
</gene>